<dbReference type="Gene3D" id="1.10.3720.10">
    <property type="entry name" value="MetI-like"/>
    <property type="match status" value="1"/>
</dbReference>
<dbReference type="eggNOG" id="COG0765">
    <property type="taxonomic scope" value="Bacteria"/>
</dbReference>
<evidence type="ECO:0000313" key="11">
    <source>
        <dbReference type="Proteomes" id="UP000002730"/>
    </source>
</evidence>
<dbReference type="PANTHER" id="PTHR30614">
    <property type="entry name" value="MEMBRANE COMPONENT OF AMINO ACID ABC TRANSPORTER"/>
    <property type="match status" value="1"/>
</dbReference>
<reference evidence="10 11" key="1">
    <citation type="submission" date="2010-08" db="EMBL/GenBank/DDBJ databases">
        <title>Complete sequence of Clostridium cellulovorans 743B.</title>
        <authorList>
            <consortium name="US DOE Joint Genome Institute"/>
            <person name="Lucas S."/>
            <person name="Copeland A."/>
            <person name="Lapidus A."/>
            <person name="Cheng J.-F."/>
            <person name="Bruce D."/>
            <person name="Goodwin L."/>
            <person name="Pitluck S."/>
            <person name="Chertkov O."/>
            <person name="Detter J.C."/>
            <person name="Han C."/>
            <person name="Tapia R."/>
            <person name="Land M."/>
            <person name="Hauser L."/>
            <person name="Chang Y.-J."/>
            <person name="Jeffries C."/>
            <person name="Kyrpides N."/>
            <person name="Ivanova N."/>
            <person name="Mikhailova N."/>
            <person name="Hemme C.L."/>
            <person name="Woyke T."/>
        </authorList>
    </citation>
    <scope>NUCLEOTIDE SEQUENCE [LARGE SCALE GENOMIC DNA]</scope>
    <source>
        <strain evidence="11">ATCC 35296 / DSM 3052 / OCM 3 / 743B</strain>
    </source>
</reference>
<dbReference type="GO" id="GO:0022857">
    <property type="term" value="F:transmembrane transporter activity"/>
    <property type="evidence" value="ECO:0007669"/>
    <property type="project" value="InterPro"/>
</dbReference>
<dbReference type="PANTHER" id="PTHR30614:SF0">
    <property type="entry name" value="L-CYSTINE TRANSPORT SYSTEM PERMEASE PROTEIN TCYL"/>
    <property type="match status" value="1"/>
</dbReference>
<evidence type="ECO:0000256" key="5">
    <source>
        <dbReference type="ARBA" id="ARBA00022970"/>
    </source>
</evidence>
<keyword evidence="6 8" id="KW-1133">Transmembrane helix</keyword>
<evidence type="ECO:0000313" key="10">
    <source>
        <dbReference type="EMBL" id="ADL51337.1"/>
    </source>
</evidence>
<evidence type="ECO:0000256" key="4">
    <source>
        <dbReference type="ARBA" id="ARBA00022692"/>
    </source>
</evidence>
<dbReference type="NCBIfam" id="TIGR01726">
    <property type="entry name" value="HEQRo_perm_3TM"/>
    <property type="match status" value="1"/>
</dbReference>
<comment type="subcellular location">
    <subcellularLocation>
        <location evidence="1 8">Cell membrane</location>
        <topology evidence="1 8">Multi-pass membrane protein</topology>
    </subcellularLocation>
</comment>
<dbReference type="Pfam" id="PF00528">
    <property type="entry name" value="BPD_transp_1"/>
    <property type="match status" value="1"/>
</dbReference>
<keyword evidence="2 8" id="KW-0813">Transport</keyword>
<dbReference type="RefSeq" id="WP_010077455.1">
    <property type="nucleotide sequence ID" value="NC_014393.1"/>
</dbReference>
<dbReference type="HOGENOM" id="CLU_019602_1_1_9"/>
<gene>
    <name evidence="10" type="ordered locus">Clocel_1590</name>
</gene>
<dbReference type="KEGG" id="ccb:Clocel_1590"/>
<keyword evidence="3" id="KW-1003">Cell membrane</keyword>
<dbReference type="PROSITE" id="PS50928">
    <property type="entry name" value="ABC_TM1"/>
    <property type="match status" value="1"/>
</dbReference>
<dbReference type="Proteomes" id="UP000002730">
    <property type="component" value="Chromosome"/>
</dbReference>
<dbReference type="FunFam" id="1.10.3720.10:FF:000033">
    <property type="entry name" value="Polar amino acid ABC transporter permease"/>
    <property type="match status" value="1"/>
</dbReference>
<feature type="transmembrane region" description="Helical" evidence="8">
    <location>
        <begin position="188"/>
        <end position="206"/>
    </location>
</feature>
<dbReference type="AlphaFoldDB" id="D9SWX6"/>
<keyword evidence="11" id="KW-1185">Reference proteome</keyword>
<dbReference type="InterPro" id="IPR010065">
    <property type="entry name" value="AA_ABC_transptr_permease_3TM"/>
</dbReference>
<evidence type="ECO:0000256" key="8">
    <source>
        <dbReference type="RuleBase" id="RU363032"/>
    </source>
</evidence>
<comment type="similarity">
    <text evidence="8">Belongs to the binding-protein-dependent transport system permease family.</text>
</comment>
<dbReference type="CDD" id="cd06261">
    <property type="entry name" value="TM_PBP2"/>
    <property type="match status" value="1"/>
</dbReference>
<dbReference type="InterPro" id="IPR035906">
    <property type="entry name" value="MetI-like_sf"/>
</dbReference>
<evidence type="ECO:0000256" key="3">
    <source>
        <dbReference type="ARBA" id="ARBA00022475"/>
    </source>
</evidence>
<protein>
    <submittedName>
        <fullName evidence="10">Polar amino acid ABC transporter, inner membrane subunit</fullName>
    </submittedName>
</protein>
<evidence type="ECO:0000256" key="6">
    <source>
        <dbReference type="ARBA" id="ARBA00022989"/>
    </source>
</evidence>
<dbReference type="GO" id="GO:0043190">
    <property type="term" value="C:ATP-binding cassette (ABC) transporter complex"/>
    <property type="evidence" value="ECO:0007669"/>
    <property type="project" value="InterPro"/>
</dbReference>
<evidence type="ECO:0000256" key="2">
    <source>
        <dbReference type="ARBA" id="ARBA00022448"/>
    </source>
</evidence>
<proteinExistence type="inferred from homology"/>
<dbReference type="InterPro" id="IPR000515">
    <property type="entry name" value="MetI-like"/>
</dbReference>
<dbReference type="OrthoDB" id="9787841at2"/>
<sequence length="216" mass="24040">MDIDLLGRSLKVVLEGGKITIALTAVTIVIGITLGIIFALMKLSKIKVLNLIASFYTWIFRGTPMLLQFFFFYFALPLMWKIELSPFVASMIVLGLNSGAYMTEIVRSGIQSIDKGQFEAAKALGFTYGDTMKKIILPQTFKVIIPPLGNEFITILKDTSLASTITLTEVLNNAKKVANSTFSPAEPYLTAAVFYLFLTTIFTYVFKKIEKKLSVY</sequence>
<keyword evidence="5" id="KW-0029">Amino-acid transport</keyword>
<dbReference type="SUPFAM" id="SSF161098">
    <property type="entry name" value="MetI-like"/>
    <property type="match status" value="1"/>
</dbReference>
<evidence type="ECO:0000256" key="1">
    <source>
        <dbReference type="ARBA" id="ARBA00004651"/>
    </source>
</evidence>
<evidence type="ECO:0000256" key="7">
    <source>
        <dbReference type="ARBA" id="ARBA00023136"/>
    </source>
</evidence>
<keyword evidence="4 8" id="KW-0812">Transmembrane</keyword>
<organism evidence="10 11">
    <name type="scientific">Clostridium cellulovorans (strain ATCC 35296 / DSM 3052 / OCM 3 / 743B)</name>
    <dbReference type="NCBI Taxonomy" id="573061"/>
    <lineage>
        <taxon>Bacteria</taxon>
        <taxon>Bacillati</taxon>
        <taxon>Bacillota</taxon>
        <taxon>Clostridia</taxon>
        <taxon>Eubacteriales</taxon>
        <taxon>Clostridiaceae</taxon>
        <taxon>Clostridium</taxon>
    </lineage>
</organism>
<name>D9SWX6_CLOC7</name>
<keyword evidence="7 8" id="KW-0472">Membrane</keyword>
<dbReference type="STRING" id="573061.Clocel_1590"/>
<feature type="transmembrane region" description="Helical" evidence="8">
    <location>
        <begin position="20"/>
        <end position="41"/>
    </location>
</feature>
<feature type="transmembrane region" description="Helical" evidence="8">
    <location>
        <begin position="53"/>
        <end position="76"/>
    </location>
</feature>
<dbReference type="InterPro" id="IPR043429">
    <property type="entry name" value="ArtM/GltK/GlnP/TcyL/YhdX-like"/>
</dbReference>
<dbReference type="GO" id="GO:0006865">
    <property type="term" value="P:amino acid transport"/>
    <property type="evidence" value="ECO:0007669"/>
    <property type="project" value="UniProtKB-KW"/>
</dbReference>
<evidence type="ECO:0000259" key="9">
    <source>
        <dbReference type="PROSITE" id="PS50928"/>
    </source>
</evidence>
<dbReference type="EMBL" id="CP002160">
    <property type="protein sequence ID" value="ADL51337.1"/>
    <property type="molecule type" value="Genomic_DNA"/>
</dbReference>
<accession>D9SWX6</accession>
<feature type="domain" description="ABC transmembrane type-1" evidence="9">
    <location>
        <begin position="17"/>
        <end position="206"/>
    </location>
</feature>